<proteinExistence type="predicted"/>
<sequence length="213" mass="23725">MEYQARCGVLPSPDIESTTDKGKCLVSFISTWYDVVGVSLPTKAPKSRSRDEEVGSPIMVEEVRRSETEGPTRSKCAVKEVGGNELETSMGLGPIPDKVNEPEVSTRSRHVVNEVVPKVALVPMRSTFGTTMSQRDAEASTTAPPKTSVATFLGHAKFQECGYYKSIRGKKSSRLSILLCYRRSSRFLLDFRDFYWCFFVFASLGSLPTSFRR</sequence>
<dbReference type="Proteomes" id="UP001472677">
    <property type="component" value="Unassembled WGS sequence"/>
</dbReference>
<accession>A0ABR2G1D0</accession>
<evidence type="ECO:0000313" key="1">
    <source>
        <dbReference type="EMBL" id="KAK8592882.1"/>
    </source>
</evidence>
<comment type="caution">
    <text evidence="1">The sequence shown here is derived from an EMBL/GenBank/DDBJ whole genome shotgun (WGS) entry which is preliminary data.</text>
</comment>
<reference evidence="1 2" key="1">
    <citation type="journal article" date="2024" name="G3 (Bethesda)">
        <title>Genome assembly of Hibiscus sabdariffa L. provides insights into metabolisms of medicinal natural products.</title>
        <authorList>
            <person name="Kim T."/>
        </authorList>
    </citation>
    <scope>NUCLEOTIDE SEQUENCE [LARGE SCALE GENOMIC DNA]</scope>
    <source>
        <strain evidence="1">TK-2024</strain>
        <tissue evidence="1">Old leaves</tissue>
    </source>
</reference>
<protein>
    <submittedName>
        <fullName evidence="1">Uncharacterized protein</fullName>
    </submittedName>
</protein>
<organism evidence="1 2">
    <name type="scientific">Hibiscus sabdariffa</name>
    <name type="common">roselle</name>
    <dbReference type="NCBI Taxonomy" id="183260"/>
    <lineage>
        <taxon>Eukaryota</taxon>
        <taxon>Viridiplantae</taxon>
        <taxon>Streptophyta</taxon>
        <taxon>Embryophyta</taxon>
        <taxon>Tracheophyta</taxon>
        <taxon>Spermatophyta</taxon>
        <taxon>Magnoliopsida</taxon>
        <taxon>eudicotyledons</taxon>
        <taxon>Gunneridae</taxon>
        <taxon>Pentapetalae</taxon>
        <taxon>rosids</taxon>
        <taxon>malvids</taxon>
        <taxon>Malvales</taxon>
        <taxon>Malvaceae</taxon>
        <taxon>Malvoideae</taxon>
        <taxon>Hibiscus</taxon>
    </lineage>
</organism>
<gene>
    <name evidence="1" type="ORF">V6N12_044975</name>
</gene>
<keyword evidence="2" id="KW-1185">Reference proteome</keyword>
<dbReference type="EMBL" id="JBBPBM010000003">
    <property type="protein sequence ID" value="KAK8592882.1"/>
    <property type="molecule type" value="Genomic_DNA"/>
</dbReference>
<evidence type="ECO:0000313" key="2">
    <source>
        <dbReference type="Proteomes" id="UP001472677"/>
    </source>
</evidence>
<name>A0ABR2G1D0_9ROSI</name>